<dbReference type="OrthoDB" id="408373at2759"/>
<proteinExistence type="inferred from homology"/>
<evidence type="ECO:0000256" key="2">
    <source>
        <dbReference type="ARBA" id="ARBA00038334"/>
    </source>
</evidence>
<dbReference type="PANTHER" id="PTHR43329">
    <property type="entry name" value="EPOXIDE HYDROLASE"/>
    <property type="match status" value="1"/>
</dbReference>
<dbReference type="Pfam" id="PF00561">
    <property type="entry name" value="Abhydrolase_1"/>
    <property type="match status" value="1"/>
</dbReference>
<name>A0A4Y9ZXC6_9AGAM</name>
<organism evidence="4 5">
    <name type="scientific">Hericium alpestre</name>
    <dbReference type="NCBI Taxonomy" id="135208"/>
    <lineage>
        <taxon>Eukaryota</taxon>
        <taxon>Fungi</taxon>
        <taxon>Dikarya</taxon>
        <taxon>Basidiomycota</taxon>
        <taxon>Agaricomycotina</taxon>
        <taxon>Agaricomycetes</taxon>
        <taxon>Russulales</taxon>
        <taxon>Hericiaceae</taxon>
        <taxon>Hericium</taxon>
    </lineage>
</organism>
<evidence type="ECO:0000259" key="3">
    <source>
        <dbReference type="Pfam" id="PF00561"/>
    </source>
</evidence>
<sequence length="324" mass="36261">MDPSGYKKYTTSRGLTYNYYAAKASPGKPTLVFVHGWPSSSWDWRKQVAFFQPKGYGLIVPDMLGYSGTDKPTDPKLYVGSALAQDVMNIMDNEGVGKAVLVGHDWGSKIVSRINFHPDRVLAVAFLVVGYIAPSPDVDTEGFFAFIRETFGRDLYGYWRWFAEDGADKTMEKNFDALYSLIFPEPPTLWREVVAPVGGVKAWVEGNKQGPPPKYLTPDVKEHYKQSLLSGGLAAPLCYYRVQMQGLNTEDDKLVPQDAYDIKVPCFLGYAAEDYCSIPELVIPQTKPHVKGPFTVKEFASDHWITHSHSPQLNARCWSEALAL</sequence>
<protein>
    <recommendedName>
        <fullName evidence="3">AB hydrolase-1 domain-containing protein</fullName>
    </recommendedName>
</protein>
<dbReference type="EMBL" id="SFCI01000741">
    <property type="protein sequence ID" value="TFY78138.1"/>
    <property type="molecule type" value="Genomic_DNA"/>
</dbReference>
<keyword evidence="1" id="KW-0378">Hydrolase</keyword>
<dbReference type="GO" id="GO:0016787">
    <property type="term" value="F:hydrolase activity"/>
    <property type="evidence" value="ECO:0007669"/>
    <property type="project" value="UniProtKB-KW"/>
</dbReference>
<evidence type="ECO:0000313" key="5">
    <source>
        <dbReference type="Proteomes" id="UP000298061"/>
    </source>
</evidence>
<dbReference type="InterPro" id="IPR000073">
    <property type="entry name" value="AB_hydrolase_1"/>
</dbReference>
<gene>
    <name evidence="4" type="ORF">EWM64_g5874</name>
</gene>
<dbReference type="SUPFAM" id="SSF53474">
    <property type="entry name" value="alpha/beta-Hydrolases"/>
    <property type="match status" value="1"/>
</dbReference>
<dbReference type="Proteomes" id="UP000298061">
    <property type="component" value="Unassembled WGS sequence"/>
</dbReference>
<accession>A0A4Y9ZXC6</accession>
<keyword evidence="5" id="KW-1185">Reference proteome</keyword>
<dbReference type="PRINTS" id="PR00412">
    <property type="entry name" value="EPOXHYDRLASE"/>
</dbReference>
<comment type="caution">
    <text evidence="4">The sequence shown here is derived from an EMBL/GenBank/DDBJ whole genome shotgun (WGS) entry which is preliminary data.</text>
</comment>
<evidence type="ECO:0000313" key="4">
    <source>
        <dbReference type="EMBL" id="TFY78138.1"/>
    </source>
</evidence>
<feature type="domain" description="AB hydrolase-1" evidence="3">
    <location>
        <begin position="29"/>
        <end position="165"/>
    </location>
</feature>
<comment type="similarity">
    <text evidence="2">Belongs to the AB hydrolase superfamily. Epoxide hydrolase family.</text>
</comment>
<dbReference type="STRING" id="135208.A0A4Y9ZXC6"/>
<evidence type="ECO:0000256" key="1">
    <source>
        <dbReference type="ARBA" id="ARBA00022801"/>
    </source>
</evidence>
<dbReference type="InterPro" id="IPR029058">
    <property type="entry name" value="AB_hydrolase_fold"/>
</dbReference>
<reference evidence="4 5" key="1">
    <citation type="submission" date="2019-02" db="EMBL/GenBank/DDBJ databases">
        <title>Genome sequencing of the rare red list fungi Hericium alpestre (H. flagellum).</title>
        <authorList>
            <person name="Buettner E."/>
            <person name="Kellner H."/>
        </authorList>
    </citation>
    <scope>NUCLEOTIDE SEQUENCE [LARGE SCALE GENOMIC DNA]</scope>
    <source>
        <strain evidence="4 5">DSM 108284</strain>
    </source>
</reference>
<dbReference type="InterPro" id="IPR000639">
    <property type="entry name" value="Epox_hydrolase-like"/>
</dbReference>
<dbReference type="Gene3D" id="3.40.50.1820">
    <property type="entry name" value="alpha/beta hydrolase"/>
    <property type="match status" value="1"/>
</dbReference>
<dbReference type="AlphaFoldDB" id="A0A4Y9ZXC6"/>